<feature type="region of interest" description="Disordered" evidence="1">
    <location>
        <begin position="231"/>
        <end position="256"/>
    </location>
</feature>
<dbReference type="EMBL" id="VUMN01000002">
    <property type="protein sequence ID" value="MSS57636.1"/>
    <property type="molecule type" value="Genomic_DNA"/>
</dbReference>
<reference evidence="2 3" key="1">
    <citation type="submission" date="2019-08" db="EMBL/GenBank/DDBJ databases">
        <title>In-depth cultivation of the pig gut microbiome towards novel bacterial diversity and tailored functional studies.</title>
        <authorList>
            <person name="Wylensek D."/>
            <person name="Hitch T.C.A."/>
            <person name="Clavel T."/>
        </authorList>
    </citation>
    <scope>NUCLEOTIDE SEQUENCE [LARGE SCALE GENOMIC DNA]</scope>
    <source>
        <strain evidence="2 3">Oil+RF-744-GAM-WT-6</strain>
    </source>
</reference>
<evidence type="ECO:0000313" key="2">
    <source>
        <dbReference type="EMBL" id="MSS57636.1"/>
    </source>
</evidence>
<comment type="caution">
    <text evidence="2">The sequence shown here is derived from an EMBL/GenBank/DDBJ whole genome shotgun (WGS) entry which is preliminary data.</text>
</comment>
<organism evidence="2 3">
    <name type="scientific">Stecheria intestinalis</name>
    <dbReference type="NCBI Taxonomy" id="2606630"/>
    <lineage>
        <taxon>Bacteria</taxon>
        <taxon>Bacillati</taxon>
        <taxon>Bacillota</taxon>
        <taxon>Erysipelotrichia</taxon>
        <taxon>Erysipelotrichales</taxon>
        <taxon>Erysipelotrichaceae</taxon>
        <taxon>Stecheria</taxon>
    </lineage>
</organism>
<proteinExistence type="predicted"/>
<sequence length="456" mass="51059">MDVKDIQESYRRRLQNDSQINQIRKKVADGDLAALQKYSTRAGKLSVDLLQESFSDGDQDDIRQALEAVFQANYQAVANASKAAQKAANQAAGLGIQASVSDYEDIADDIANKLAGYEDVREGLDKVAKDIVLQSQKYADDSERKSASFANDSGLEVLVSREYDDVGVHTTDKGGGQPCQWCLDRCGTDVPYQEAYDRGMFERHPGCGCIITYKTKRGVFRQGKGDWENNQWAEESDRKREKLISSDEKSNSPEDIKKQLEYRKAYSIAGDLVTQASQKEKIVTEDLKQAVSQGTGHLEGLQYRLKGEESLARKLVDKSASKGISIEEYAGKVTDVLRYTSVSDKESLTNDFFVTEDNLGKNGYTVIEVTNTFALKNVPYKGINTLVKDKEGYVFELQFHTPQSLEVKESNHKLYEEVRLAETSKEMNKKLTNQMIENASSIGVPNEIERIKDVVR</sequence>
<feature type="compositionally biased region" description="Basic and acidic residues" evidence="1">
    <location>
        <begin position="235"/>
        <end position="256"/>
    </location>
</feature>
<evidence type="ECO:0000313" key="3">
    <source>
        <dbReference type="Proteomes" id="UP000461880"/>
    </source>
</evidence>
<evidence type="ECO:0000256" key="1">
    <source>
        <dbReference type="SAM" id="MobiDB-lite"/>
    </source>
</evidence>
<protein>
    <submittedName>
        <fullName evidence="2">Uncharacterized protein</fullName>
    </submittedName>
</protein>
<name>A0A7X2TFN5_9FIRM</name>
<dbReference type="AlphaFoldDB" id="A0A7X2TFN5"/>
<gene>
    <name evidence="2" type="ORF">FYJ51_01760</name>
</gene>
<dbReference type="Proteomes" id="UP000461880">
    <property type="component" value="Unassembled WGS sequence"/>
</dbReference>
<dbReference type="RefSeq" id="WP_154502513.1">
    <property type="nucleotide sequence ID" value="NZ_VUMN01000002.1"/>
</dbReference>
<keyword evidence="3" id="KW-1185">Reference proteome</keyword>
<accession>A0A7X2TFN5</accession>